<dbReference type="AlphaFoldDB" id="S7UXD4"/>
<accession>S7UXD4</accession>
<evidence type="ECO:0000313" key="3">
    <source>
        <dbReference type="Proteomes" id="UP000014977"/>
    </source>
</evidence>
<dbReference type="EMBL" id="ATHJ01000094">
    <property type="protein sequence ID" value="EPR38869.1"/>
    <property type="molecule type" value="Genomic_DNA"/>
</dbReference>
<dbReference type="RefSeq" id="WP_020876941.1">
    <property type="nucleotide sequence ID" value="NZ_ATHJ01000094.1"/>
</dbReference>
<reference evidence="2 3" key="1">
    <citation type="journal article" date="2013" name="Genome Announc.">
        <title>Draft genome sequences for three mercury-methylating, sulfate-reducing bacteria.</title>
        <authorList>
            <person name="Brown S.D."/>
            <person name="Hurt R.A.Jr."/>
            <person name="Gilmour C.C."/>
            <person name="Elias D.A."/>
        </authorList>
    </citation>
    <scope>NUCLEOTIDE SEQUENCE [LARGE SCALE GENOMIC DNA]</scope>
    <source>
        <strain evidence="2 3">DSM 2059</strain>
    </source>
</reference>
<keyword evidence="3" id="KW-1185">Reference proteome</keyword>
<dbReference type="PATRIC" id="fig|1121405.3.peg.2662"/>
<gene>
    <name evidence="2" type="ORF">dsmv_0279</name>
</gene>
<sequence length="216" mass="24660">MKSRSTTKTAKIEWSGRIQAVQPRIRLMRSFDERSHSYLGYVLRFEGTIDDEPGEYIIALGKAAQAKHRFRVGMEVSGLAVPVPDTRLETAGFYKASGLKIINDAEGDFLADPPFHGVPPDLETYRSRGHRRLDTRTYDAKCMTCIWGCRMPVEMIIDHWNPSKKRYRFETFCYGPKSCALYKAGPTRKVPGRKGMSYTEEDWVDEDTTAHRGPDD</sequence>
<dbReference type="OrthoDB" id="1795028at2"/>
<organism evidence="2 3">
    <name type="scientific">Desulfococcus multivorans DSM 2059</name>
    <dbReference type="NCBI Taxonomy" id="1121405"/>
    <lineage>
        <taxon>Bacteria</taxon>
        <taxon>Pseudomonadati</taxon>
        <taxon>Thermodesulfobacteriota</taxon>
        <taxon>Desulfobacteria</taxon>
        <taxon>Desulfobacterales</taxon>
        <taxon>Desulfococcaceae</taxon>
        <taxon>Desulfococcus</taxon>
    </lineage>
</organism>
<feature type="region of interest" description="Disordered" evidence="1">
    <location>
        <begin position="189"/>
        <end position="216"/>
    </location>
</feature>
<dbReference type="STRING" id="897.B2D07_04880"/>
<evidence type="ECO:0000313" key="2">
    <source>
        <dbReference type="EMBL" id="EPR38869.1"/>
    </source>
</evidence>
<evidence type="ECO:0000256" key="1">
    <source>
        <dbReference type="SAM" id="MobiDB-lite"/>
    </source>
</evidence>
<dbReference type="eggNOG" id="ENOG5032FPE">
    <property type="taxonomic scope" value="Bacteria"/>
</dbReference>
<protein>
    <submittedName>
        <fullName evidence="2">Uncharacterized protein</fullName>
    </submittedName>
</protein>
<proteinExistence type="predicted"/>
<comment type="caution">
    <text evidence="2">The sequence shown here is derived from an EMBL/GenBank/DDBJ whole genome shotgun (WGS) entry which is preliminary data.</text>
</comment>
<dbReference type="Proteomes" id="UP000014977">
    <property type="component" value="Unassembled WGS sequence"/>
</dbReference>
<name>S7UXD4_DESML</name>